<name>G7YYU0_CLOSI</name>
<protein>
    <submittedName>
        <fullName evidence="1">Uncharacterized protein</fullName>
    </submittedName>
</protein>
<dbReference type="Proteomes" id="UP000008909">
    <property type="component" value="Unassembled WGS sequence"/>
</dbReference>
<organism evidence="1 2">
    <name type="scientific">Clonorchis sinensis</name>
    <name type="common">Chinese liver fluke</name>
    <dbReference type="NCBI Taxonomy" id="79923"/>
    <lineage>
        <taxon>Eukaryota</taxon>
        <taxon>Metazoa</taxon>
        <taxon>Spiralia</taxon>
        <taxon>Lophotrochozoa</taxon>
        <taxon>Platyhelminthes</taxon>
        <taxon>Trematoda</taxon>
        <taxon>Digenea</taxon>
        <taxon>Opisthorchiida</taxon>
        <taxon>Opisthorchiata</taxon>
        <taxon>Opisthorchiidae</taxon>
        <taxon>Clonorchis</taxon>
    </lineage>
</organism>
<gene>
    <name evidence="1" type="ORF">CLF_113585</name>
</gene>
<proteinExistence type="predicted"/>
<reference key="2">
    <citation type="submission" date="2011-10" db="EMBL/GenBank/DDBJ databases">
        <title>The genome and transcriptome sequence of Clonorchis sinensis provide insights into the carcinogenic liver fluke.</title>
        <authorList>
            <person name="Wang X."/>
            <person name="Huang Y."/>
            <person name="Chen W."/>
            <person name="Liu H."/>
            <person name="Guo L."/>
            <person name="Chen Y."/>
            <person name="Luo F."/>
            <person name="Zhou W."/>
            <person name="Sun J."/>
            <person name="Mao Q."/>
            <person name="Liang P."/>
            <person name="Zhou C."/>
            <person name="Tian Y."/>
            <person name="Men J."/>
            <person name="Lv X."/>
            <person name="Huang L."/>
            <person name="Zhou J."/>
            <person name="Hu Y."/>
            <person name="Li R."/>
            <person name="Zhang F."/>
            <person name="Lei H."/>
            <person name="Li X."/>
            <person name="Hu X."/>
            <person name="Liang C."/>
            <person name="Xu J."/>
            <person name="Wu Z."/>
            <person name="Yu X."/>
        </authorList>
    </citation>
    <scope>NUCLEOTIDE SEQUENCE</scope>
    <source>
        <strain>Henan</strain>
    </source>
</reference>
<keyword evidence="2" id="KW-1185">Reference proteome</keyword>
<dbReference type="EMBL" id="DF145364">
    <property type="protein sequence ID" value="GAA58119.1"/>
    <property type="molecule type" value="Genomic_DNA"/>
</dbReference>
<dbReference type="AlphaFoldDB" id="G7YYU0"/>
<evidence type="ECO:0000313" key="1">
    <source>
        <dbReference type="EMBL" id="GAA58119.1"/>
    </source>
</evidence>
<sequence length="87" mass="9512">MHGPRAVTYNVRSLVHLADVRLREPLNRFPAFPFGSLLGKLREDVFGPRNPTVQIQRLIAERSASASGDTLDCLPISLSASPLQSSV</sequence>
<reference evidence="1" key="1">
    <citation type="journal article" date="2011" name="Genome Biol.">
        <title>The draft genome of the carcinogenic human liver fluke Clonorchis sinensis.</title>
        <authorList>
            <person name="Wang X."/>
            <person name="Chen W."/>
            <person name="Huang Y."/>
            <person name="Sun J."/>
            <person name="Men J."/>
            <person name="Liu H."/>
            <person name="Luo F."/>
            <person name="Guo L."/>
            <person name="Lv X."/>
            <person name="Deng C."/>
            <person name="Zhou C."/>
            <person name="Fan Y."/>
            <person name="Li X."/>
            <person name="Huang L."/>
            <person name="Hu Y."/>
            <person name="Liang C."/>
            <person name="Hu X."/>
            <person name="Xu J."/>
            <person name="Yu X."/>
        </authorList>
    </citation>
    <scope>NUCLEOTIDE SEQUENCE [LARGE SCALE GENOMIC DNA]</scope>
    <source>
        <strain evidence="1">Henan</strain>
    </source>
</reference>
<accession>G7YYU0</accession>
<evidence type="ECO:0000313" key="2">
    <source>
        <dbReference type="Proteomes" id="UP000008909"/>
    </source>
</evidence>